<dbReference type="InterPro" id="IPR019734">
    <property type="entry name" value="TPR_rpt"/>
</dbReference>
<dbReference type="PANTHER" id="PTHR45641">
    <property type="entry name" value="TETRATRICOPEPTIDE REPEAT PROTEIN (AFU_ORTHOLOGUE AFUA_6G03870)"/>
    <property type="match status" value="1"/>
</dbReference>
<name>A0A813Y2K2_9BILA</name>
<sequence length="576" mass="67151">MGCSQSKTDTLSNKSIEEESRIKSIQSHSLSNEQSDRIIEDCIIVWFLNDSSIDIKIEKAKLRHVVSTVKIFNDCDECINYIINIRIERIFLIVPTQETFLESIQNLPQIEKIYILDPSFRENDNIIDITTSSNIFYDIDSLRQQLETDVELCGFDLLIISASNSLLHDDTISNDVKKQQASFLYTQLIREILYRLKFENNAKNEFINFCRLHYAHNYEQLCIIDDFEKNYRPQKILWWLTRQCFIGRILQRMQRTCEIDILYKLGFLIKHAHTQLTILQENNSFISENLLIVYRGKTMFNDKFIAFIKNNYGGLLSFSNFFIAHRDKEISLNFIRRRLTAFPNTIGILFEIHINPIIRSIRSPFATLDKIYVDEQIEKNGILFSMSTVFRIDSIEEFTDNLTITIWTVKLSLIADDDPQLLRLVTPLRSSEIHANPLSYVGKLFIEMGEYTHAEQFFIEMLQDTSVLSQPHRLVRVHNGLGANYMITGDYVKALEQYQQALDVSLSYLPSIHIDLVPLYDAIGKSYFHLGDYKNAVENYEKAVGLLRFNGQSNNNQFINDLNIRIDDTKKLLNNI</sequence>
<keyword evidence="1" id="KW-0677">Repeat</keyword>
<comment type="caution">
    <text evidence="4">The sequence shown here is derived from an EMBL/GenBank/DDBJ whole genome shotgun (WGS) entry which is preliminary data.</text>
</comment>
<dbReference type="EMBL" id="CAJNOO010000244">
    <property type="protein sequence ID" value="CAF0874031.1"/>
    <property type="molecule type" value="Genomic_DNA"/>
</dbReference>
<protein>
    <submittedName>
        <fullName evidence="4">Uncharacterized protein</fullName>
    </submittedName>
</protein>
<accession>A0A813Y2K2</accession>
<evidence type="ECO:0000256" key="3">
    <source>
        <dbReference type="PROSITE-ProRule" id="PRU00339"/>
    </source>
</evidence>
<organism evidence="4 5">
    <name type="scientific">Rotaria sordida</name>
    <dbReference type="NCBI Taxonomy" id="392033"/>
    <lineage>
        <taxon>Eukaryota</taxon>
        <taxon>Metazoa</taxon>
        <taxon>Spiralia</taxon>
        <taxon>Gnathifera</taxon>
        <taxon>Rotifera</taxon>
        <taxon>Eurotatoria</taxon>
        <taxon>Bdelloidea</taxon>
        <taxon>Philodinida</taxon>
        <taxon>Philodinidae</taxon>
        <taxon>Rotaria</taxon>
    </lineage>
</organism>
<dbReference type="SMART" id="SM00028">
    <property type="entry name" value="TPR"/>
    <property type="match status" value="2"/>
</dbReference>
<gene>
    <name evidence="4" type="ORF">RFH988_LOCUS7620</name>
</gene>
<reference evidence="4" key="1">
    <citation type="submission" date="2021-02" db="EMBL/GenBank/DDBJ databases">
        <authorList>
            <person name="Nowell W R."/>
        </authorList>
    </citation>
    <scope>NUCLEOTIDE SEQUENCE</scope>
</reference>
<evidence type="ECO:0000256" key="2">
    <source>
        <dbReference type="ARBA" id="ARBA00022803"/>
    </source>
</evidence>
<feature type="repeat" description="TPR" evidence="3">
    <location>
        <begin position="475"/>
        <end position="508"/>
    </location>
</feature>
<dbReference type="OrthoDB" id="9999960at2759"/>
<feature type="repeat" description="TPR" evidence="3">
    <location>
        <begin position="517"/>
        <end position="550"/>
    </location>
</feature>
<dbReference type="PROSITE" id="PS50005">
    <property type="entry name" value="TPR"/>
    <property type="match status" value="2"/>
</dbReference>
<dbReference type="Pfam" id="PF13424">
    <property type="entry name" value="TPR_12"/>
    <property type="match status" value="1"/>
</dbReference>
<dbReference type="InterPro" id="IPR011990">
    <property type="entry name" value="TPR-like_helical_dom_sf"/>
</dbReference>
<dbReference type="PANTHER" id="PTHR45641:SF19">
    <property type="entry name" value="NEPHROCYSTIN-3"/>
    <property type="match status" value="1"/>
</dbReference>
<proteinExistence type="predicted"/>
<dbReference type="AlphaFoldDB" id="A0A813Y2K2"/>
<dbReference type="SUPFAM" id="SSF48452">
    <property type="entry name" value="TPR-like"/>
    <property type="match status" value="1"/>
</dbReference>
<dbReference type="Gene3D" id="1.25.40.10">
    <property type="entry name" value="Tetratricopeptide repeat domain"/>
    <property type="match status" value="1"/>
</dbReference>
<keyword evidence="2 3" id="KW-0802">TPR repeat</keyword>
<evidence type="ECO:0000256" key="1">
    <source>
        <dbReference type="ARBA" id="ARBA00022737"/>
    </source>
</evidence>
<evidence type="ECO:0000313" key="4">
    <source>
        <dbReference type="EMBL" id="CAF0874031.1"/>
    </source>
</evidence>
<evidence type="ECO:0000313" key="5">
    <source>
        <dbReference type="Proteomes" id="UP000663882"/>
    </source>
</evidence>
<dbReference type="Proteomes" id="UP000663882">
    <property type="component" value="Unassembled WGS sequence"/>
</dbReference>